<keyword evidence="5" id="KW-0312">Gluconeogenesis</keyword>
<protein>
    <recommendedName>
        <fullName evidence="5">Triosephosphate isomerase</fullName>
        <ecNumber evidence="5">5.3.1.1</ecNumber>
    </recommendedName>
</protein>
<dbReference type="Pfam" id="PF00121">
    <property type="entry name" value="TIM"/>
    <property type="match status" value="1"/>
</dbReference>
<dbReference type="NCBIfam" id="NF000722">
    <property type="entry name" value="PRK00042.2-1"/>
    <property type="match status" value="1"/>
</dbReference>
<dbReference type="InterPro" id="IPR013785">
    <property type="entry name" value="Aldolase_TIM"/>
</dbReference>
<comment type="similarity">
    <text evidence="3 5">Belongs to the triosephosphate isomerase family.</text>
</comment>
<dbReference type="InterPro" id="IPR000652">
    <property type="entry name" value="Triosephosphate_isomerase"/>
</dbReference>
<dbReference type="SUPFAM" id="SSF51351">
    <property type="entry name" value="Triosephosphate isomerase (TIM)"/>
    <property type="match status" value="1"/>
</dbReference>
<dbReference type="GO" id="GO:0004807">
    <property type="term" value="F:triose-phosphate isomerase activity"/>
    <property type="evidence" value="ECO:0007669"/>
    <property type="project" value="UniProtKB-EC"/>
</dbReference>
<comment type="subcellular location">
    <subcellularLocation>
        <location evidence="5">Cytoplasm</location>
    </subcellularLocation>
</comment>
<accession>A0AA87U318</accession>
<evidence type="ECO:0000256" key="1">
    <source>
        <dbReference type="ARBA" id="ARBA00000148"/>
    </source>
</evidence>
<dbReference type="PROSITE" id="PS51440">
    <property type="entry name" value="TIM_2"/>
    <property type="match status" value="1"/>
</dbReference>
<proteinExistence type="inferred from homology"/>
<dbReference type="InterPro" id="IPR035990">
    <property type="entry name" value="TIM_sf"/>
</dbReference>
<dbReference type="GO" id="GO:0006096">
    <property type="term" value="P:glycolytic process"/>
    <property type="evidence" value="ECO:0007669"/>
    <property type="project" value="UniProtKB-KW"/>
</dbReference>
<sequence length="261" mass="28482">MTASPRYWIGTSWKMNKTLAEARGFAEALRDADALRDPAIQRFIIPPFTAVREVKSILSDTSVKVGAQNMHWADQGAWTGEVSPLMLRDCNLDIVELGHSERREHFGETNETVGLKTEAAVRHGLIPLICIGETLSDRESGRAAEILSEQVVGALSKLSGSQKQAQILLAYEPVWAIGEKGIPAEPSYADARQAEIIAVAEKVLGRRIPCLYGGSVNPDNCEELISCPHIDGLFIGRSAWNVEGYLDILAKCAAKLRGDTK</sequence>
<gene>
    <name evidence="6" type="primary">tpiA</name>
    <name evidence="6" type="ORF">RRH01S_03_02700</name>
</gene>
<comment type="catalytic activity">
    <reaction evidence="5">
        <text>D-glyceraldehyde 3-phosphate = dihydroxyacetone phosphate</text>
        <dbReference type="Rhea" id="RHEA:18585"/>
        <dbReference type="ChEBI" id="CHEBI:57642"/>
        <dbReference type="ChEBI" id="CHEBI:59776"/>
        <dbReference type="EC" id="5.3.1.1"/>
    </reaction>
</comment>
<comment type="catalytic activity">
    <reaction evidence="1">
        <text>L-erythrulose 1-phosphate = D-erythrulose 4-phosphate</text>
        <dbReference type="Rhea" id="RHEA:49588"/>
        <dbReference type="ChEBI" id="CHEBI:58002"/>
        <dbReference type="ChEBI" id="CHEBI:90796"/>
        <dbReference type="EC" id="5.3.1.33"/>
    </reaction>
</comment>
<comment type="pathway">
    <text evidence="2">Carbohydrate metabolism.</text>
</comment>
<dbReference type="Gene3D" id="3.20.20.70">
    <property type="entry name" value="Aldolase class I"/>
    <property type="match status" value="1"/>
</dbReference>
<comment type="pathway">
    <text evidence="5">Carbohydrate biosynthesis; gluconeogenesis.</text>
</comment>
<evidence type="ECO:0000256" key="3">
    <source>
        <dbReference type="ARBA" id="ARBA00007422"/>
    </source>
</evidence>
<dbReference type="GeneID" id="86851157"/>
<keyword evidence="4 5" id="KW-0413">Isomerase</keyword>
<keyword evidence="5" id="KW-0963">Cytoplasm</keyword>
<evidence type="ECO:0000313" key="7">
    <source>
        <dbReference type="Proteomes" id="UP000026941"/>
    </source>
</evidence>
<dbReference type="EC" id="5.3.1.1" evidence="5"/>
<keyword evidence="5" id="KW-0324">Glycolysis</keyword>
<dbReference type="Proteomes" id="UP000026941">
    <property type="component" value="Unassembled WGS sequence"/>
</dbReference>
<evidence type="ECO:0000313" key="6">
    <source>
        <dbReference type="EMBL" id="GAJ92201.1"/>
    </source>
</evidence>
<evidence type="ECO:0000256" key="5">
    <source>
        <dbReference type="RuleBase" id="RU363013"/>
    </source>
</evidence>
<comment type="subunit">
    <text evidence="5">Homodimer.</text>
</comment>
<evidence type="ECO:0000256" key="2">
    <source>
        <dbReference type="ARBA" id="ARBA00005007"/>
    </source>
</evidence>
<dbReference type="EMBL" id="BAYX01000003">
    <property type="protein sequence ID" value="GAJ92201.1"/>
    <property type="molecule type" value="Genomic_DNA"/>
</dbReference>
<dbReference type="GO" id="GO:0005829">
    <property type="term" value="C:cytosol"/>
    <property type="evidence" value="ECO:0007669"/>
    <property type="project" value="TreeGrafter"/>
</dbReference>
<dbReference type="PANTHER" id="PTHR21139:SF42">
    <property type="entry name" value="TRIOSEPHOSPHATE ISOMERASE"/>
    <property type="match status" value="1"/>
</dbReference>
<comment type="caution">
    <text evidence="6">The sequence shown here is derived from an EMBL/GenBank/DDBJ whole genome shotgun (WGS) entry which is preliminary data.</text>
</comment>
<name>A0AA87U318_RHIRH</name>
<evidence type="ECO:0000256" key="4">
    <source>
        <dbReference type="ARBA" id="ARBA00023235"/>
    </source>
</evidence>
<dbReference type="GO" id="GO:0046166">
    <property type="term" value="P:glyceraldehyde-3-phosphate biosynthetic process"/>
    <property type="evidence" value="ECO:0007669"/>
    <property type="project" value="TreeGrafter"/>
</dbReference>
<dbReference type="GO" id="GO:0019563">
    <property type="term" value="P:glycerol catabolic process"/>
    <property type="evidence" value="ECO:0007669"/>
    <property type="project" value="TreeGrafter"/>
</dbReference>
<dbReference type="SMR" id="A0AA87U318"/>
<dbReference type="AlphaFoldDB" id="A0AA87U318"/>
<dbReference type="GO" id="GO:0006094">
    <property type="term" value="P:gluconeogenesis"/>
    <property type="evidence" value="ECO:0007669"/>
    <property type="project" value="UniProtKB-KW"/>
</dbReference>
<dbReference type="PANTHER" id="PTHR21139">
    <property type="entry name" value="TRIOSEPHOSPHATE ISOMERASE"/>
    <property type="match status" value="1"/>
</dbReference>
<dbReference type="RefSeq" id="WP_007689316.1">
    <property type="nucleotide sequence ID" value="NZ_BAYX01000003.1"/>
</dbReference>
<dbReference type="CDD" id="cd00311">
    <property type="entry name" value="TIM"/>
    <property type="match status" value="1"/>
</dbReference>
<reference evidence="6 7" key="1">
    <citation type="submission" date="2014-05" db="EMBL/GenBank/DDBJ databases">
        <title>Whole genome shotgun sequence of Rhizobium rhizogenes NBRC 13257.</title>
        <authorList>
            <person name="Katano-Makiyama Y."/>
            <person name="Hosoyama A."/>
            <person name="Hashimoto M."/>
            <person name="Hosoyama Y."/>
            <person name="Noguchi M."/>
            <person name="Tsuchikane K."/>
            <person name="Kimura A."/>
            <person name="Ohji S."/>
            <person name="Ichikawa N."/>
            <person name="Yamazoe A."/>
            <person name="Fujita N."/>
        </authorList>
    </citation>
    <scope>NUCLEOTIDE SEQUENCE [LARGE SCALE GENOMIC DNA]</scope>
    <source>
        <strain evidence="6 7">NBRC 13257</strain>
    </source>
</reference>
<organism evidence="6 7">
    <name type="scientific">Rhizobium rhizogenes NBRC 13257</name>
    <dbReference type="NCBI Taxonomy" id="1220581"/>
    <lineage>
        <taxon>Bacteria</taxon>
        <taxon>Pseudomonadati</taxon>
        <taxon>Pseudomonadota</taxon>
        <taxon>Alphaproteobacteria</taxon>
        <taxon>Hyphomicrobiales</taxon>
        <taxon>Rhizobiaceae</taxon>
        <taxon>Rhizobium/Agrobacterium group</taxon>
        <taxon>Rhizobium</taxon>
    </lineage>
</organism>
<comment type="pathway">
    <text evidence="5">Carbohydrate degradation; glycolysis; D-glyceraldehyde 3-phosphate from glycerone phosphate: step 1/1.</text>
</comment>